<name>A0ABX3LMS6_STRAT</name>
<gene>
    <name evidence="3" type="ORF">AFM16_12260</name>
</gene>
<accession>A0ABX3LMS6</accession>
<comment type="caution">
    <text evidence="3">The sequence shown here is derived from an EMBL/GenBank/DDBJ whole genome shotgun (WGS) entry which is preliminary data.</text>
</comment>
<keyword evidence="4" id="KW-1185">Reference proteome</keyword>
<sequence>MVFGVEGAGVVLRQVEGLEGRGGRVVDFWARDLCREEDLFRAFAERLRFPGYFGWNWDAVVDCLDDLCGDVTGGVGVVGVIHDADSLIDADHLQVFVSVLCQGAARANSHVDLDGEPLYRPAISQHFVFLVKDFDAEEIVGKIQHPDLVVAQDGEFVTVTLDPDVWFS</sequence>
<organism evidence="3 4">
    <name type="scientific">Streptomyces antibioticus</name>
    <dbReference type="NCBI Taxonomy" id="1890"/>
    <lineage>
        <taxon>Bacteria</taxon>
        <taxon>Bacillati</taxon>
        <taxon>Actinomycetota</taxon>
        <taxon>Actinomycetes</taxon>
        <taxon>Kitasatosporales</taxon>
        <taxon>Streptomycetaceae</taxon>
        <taxon>Streptomyces</taxon>
    </lineage>
</organism>
<evidence type="ECO:0000313" key="4">
    <source>
        <dbReference type="Proteomes" id="UP000190306"/>
    </source>
</evidence>
<evidence type="ECO:0000256" key="1">
    <source>
        <dbReference type="ARBA" id="ARBA00006845"/>
    </source>
</evidence>
<dbReference type="SUPFAM" id="SSF52038">
    <property type="entry name" value="Barstar-related"/>
    <property type="match status" value="1"/>
</dbReference>
<feature type="domain" description="Barstar (barnase inhibitor)" evidence="2">
    <location>
        <begin position="35"/>
        <end position="101"/>
    </location>
</feature>
<dbReference type="EMBL" id="LHQL01000007">
    <property type="protein sequence ID" value="OOQ53107.1"/>
    <property type="molecule type" value="Genomic_DNA"/>
</dbReference>
<dbReference type="Proteomes" id="UP000190306">
    <property type="component" value="Chromosome"/>
</dbReference>
<dbReference type="Gene3D" id="3.30.370.10">
    <property type="entry name" value="Barstar-like"/>
    <property type="match status" value="1"/>
</dbReference>
<evidence type="ECO:0000259" key="2">
    <source>
        <dbReference type="Pfam" id="PF01337"/>
    </source>
</evidence>
<reference evidence="3 4" key="1">
    <citation type="submission" date="2015-07" db="EMBL/GenBank/DDBJ databases">
        <title>Draft Genome Sequence of Streptomyces antibioticus, IMRU 3720 reveals insights in the evolution of actinomycin biosynthetic gene clusters in Streptomyces.</title>
        <authorList>
            <person name="Crnovcic I."/>
            <person name="Ruckert C."/>
            <person name="Kalinowksi J."/>
            <person name="Keller U."/>
        </authorList>
    </citation>
    <scope>NUCLEOTIDE SEQUENCE [LARGE SCALE GENOMIC DNA]</scope>
    <source>
        <strain evidence="3 4">DSM 41481</strain>
    </source>
</reference>
<dbReference type="InterPro" id="IPR000468">
    <property type="entry name" value="Barstar"/>
</dbReference>
<protein>
    <recommendedName>
        <fullName evidence="2">Barstar (barnase inhibitor) domain-containing protein</fullName>
    </recommendedName>
</protein>
<dbReference type="Pfam" id="PF01337">
    <property type="entry name" value="Barstar"/>
    <property type="match status" value="1"/>
</dbReference>
<comment type="similarity">
    <text evidence="1">Belongs to the barstar family.</text>
</comment>
<evidence type="ECO:0000313" key="3">
    <source>
        <dbReference type="EMBL" id="OOQ53107.1"/>
    </source>
</evidence>
<proteinExistence type="inferred from homology"/>
<dbReference type="InterPro" id="IPR035905">
    <property type="entry name" value="Barstar-like_sf"/>
</dbReference>